<dbReference type="PROSITE" id="PS51318">
    <property type="entry name" value="TAT"/>
    <property type="match status" value="1"/>
</dbReference>
<dbReference type="Proteomes" id="UP000593892">
    <property type="component" value="Chromosome"/>
</dbReference>
<sequence>MPEMTKDTRRGFLQAAAAGTVAVNMASAAAAPALPKVMFGGKHEISRLIIGTNPLMGYSHFNGVLDQCMREFYTPEQRIKTVLDAEQAGITTWQLHYHKDTIAILEGIRARGSKMKVFLLSDFELQKDFTMIPALAKLGFLGMAHHGNRTDEAFRQGKMDTVLDFVKRVRDTGAMAGVSTHNPEVVEWIESKGWPTDYYMTCLYRVSRTPEEARALLGGERPLGETFLEKDPVRMTNVIKKISKPCLAFKLLGAGRAGGSRDNIEAAFRFAYQNIKPGDAAIVGMFPKFKDEITENCSIVRQIHSS</sequence>
<proteinExistence type="predicted"/>
<evidence type="ECO:0000313" key="1">
    <source>
        <dbReference type="EMBL" id="QOY90316.1"/>
    </source>
</evidence>
<organism evidence="1 2">
    <name type="scientific">Paludibaculum fermentans</name>
    <dbReference type="NCBI Taxonomy" id="1473598"/>
    <lineage>
        <taxon>Bacteria</taxon>
        <taxon>Pseudomonadati</taxon>
        <taxon>Acidobacteriota</taxon>
        <taxon>Terriglobia</taxon>
        <taxon>Bryobacterales</taxon>
        <taxon>Bryobacteraceae</taxon>
        <taxon>Paludibaculum</taxon>
    </lineage>
</organism>
<protein>
    <recommendedName>
        <fullName evidence="3">Twin-arginine translocation signal domain-containing protein</fullName>
    </recommendedName>
</protein>
<gene>
    <name evidence="1" type="ORF">IRI77_10275</name>
</gene>
<accession>A0A7S7NV04</accession>
<dbReference type="InterPro" id="IPR006311">
    <property type="entry name" value="TAT_signal"/>
</dbReference>
<dbReference type="AlphaFoldDB" id="A0A7S7NV04"/>
<dbReference type="RefSeq" id="WP_194451981.1">
    <property type="nucleotide sequence ID" value="NZ_CP063849.1"/>
</dbReference>
<name>A0A7S7NV04_PALFE</name>
<evidence type="ECO:0000313" key="2">
    <source>
        <dbReference type="Proteomes" id="UP000593892"/>
    </source>
</evidence>
<reference evidence="1 2" key="1">
    <citation type="submission" date="2020-10" db="EMBL/GenBank/DDBJ databases">
        <title>Complete genome sequence of Paludibaculum fermentans P105T, a facultatively anaerobic acidobacterium capable of dissimilatory Fe(III) reduction.</title>
        <authorList>
            <person name="Dedysh S.N."/>
            <person name="Beletsky A.V."/>
            <person name="Kulichevskaya I.S."/>
            <person name="Mardanov A.V."/>
            <person name="Ravin N.V."/>
        </authorList>
    </citation>
    <scope>NUCLEOTIDE SEQUENCE [LARGE SCALE GENOMIC DNA]</scope>
    <source>
        <strain evidence="1 2">P105</strain>
    </source>
</reference>
<dbReference type="EMBL" id="CP063849">
    <property type="protein sequence ID" value="QOY90316.1"/>
    <property type="molecule type" value="Genomic_DNA"/>
</dbReference>
<evidence type="ECO:0008006" key="3">
    <source>
        <dbReference type="Google" id="ProtNLM"/>
    </source>
</evidence>
<dbReference type="KEGG" id="pfer:IRI77_10275"/>
<keyword evidence="2" id="KW-1185">Reference proteome</keyword>